<comment type="subcellular location">
    <subcellularLocation>
        <location evidence="3">Cytoplasm</location>
    </subcellularLocation>
</comment>
<evidence type="ECO:0000256" key="1">
    <source>
        <dbReference type="ARBA" id="ARBA00022741"/>
    </source>
</evidence>
<dbReference type="AlphaFoldDB" id="A0A563W0G2"/>
<sequence length="197" mass="22259">MRIIGLTGGIATGKSTVSDYLSSKYNLPVLDADVYAKEAVAKDSPILQEIFTHFGNHLRLQDGTLNRLALGNLIFSNSEAKQWLESKIHPYVRDRFSQELANIKSNMVVLAIPLLFEANLTHLVTEIWVVSCNRENQLARLQKRNNLTLEQAQNRIKSQLPLKEKVAQADFVLENDSTLQHLYQQCDAILNKPLKSC</sequence>
<dbReference type="GO" id="GO:0005524">
    <property type="term" value="F:ATP binding"/>
    <property type="evidence" value="ECO:0007669"/>
    <property type="project" value="UniProtKB-UniRule"/>
</dbReference>
<dbReference type="UniPathway" id="UPA00241">
    <property type="reaction ID" value="UER00356"/>
</dbReference>
<dbReference type="CDD" id="cd02022">
    <property type="entry name" value="DPCK"/>
    <property type="match status" value="1"/>
</dbReference>
<comment type="similarity">
    <text evidence="3">Belongs to the CoaE family.</text>
</comment>
<dbReference type="GO" id="GO:0004140">
    <property type="term" value="F:dephospho-CoA kinase activity"/>
    <property type="evidence" value="ECO:0007669"/>
    <property type="project" value="UniProtKB-UniRule"/>
</dbReference>
<keyword evidence="3" id="KW-0173">Coenzyme A biosynthesis</keyword>
<dbReference type="RefSeq" id="WP_144866835.1">
    <property type="nucleotide sequence ID" value="NZ_LR213815.1"/>
</dbReference>
<comment type="catalytic activity">
    <reaction evidence="3">
        <text>3'-dephospho-CoA + ATP = ADP + CoA + H(+)</text>
        <dbReference type="Rhea" id="RHEA:18245"/>
        <dbReference type="ChEBI" id="CHEBI:15378"/>
        <dbReference type="ChEBI" id="CHEBI:30616"/>
        <dbReference type="ChEBI" id="CHEBI:57287"/>
        <dbReference type="ChEBI" id="CHEBI:57328"/>
        <dbReference type="ChEBI" id="CHEBI:456216"/>
        <dbReference type="EC" id="2.7.1.24"/>
    </reaction>
</comment>
<dbReference type="SUPFAM" id="SSF52540">
    <property type="entry name" value="P-loop containing nucleoside triphosphate hydrolases"/>
    <property type="match status" value="1"/>
</dbReference>
<evidence type="ECO:0000256" key="2">
    <source>
        <dbReference type="ARBA" id="ARBA00022840"/>
    </source>
</evidence>
<keyword evidence="3 5" id="KW-0418">Kinase</keyword>
<dbReference type="EMBL" id="CAACVJ010000512">
    <property type="protein sequence ID" value="VEP17171.1"/>
    <property type="molecule type" value="Genomic_DNA"/>
</dbReference>
<evidence type="ECO:0000313" key="6">
    <source>
        <dbReference type="Proteomes" id="UP000320055"/>
    </source>
</evidence>
<comment type="function">
    <text evidence="3">Catalyzes the phosphorylation of the 3'-hydroxyl group of dephosphocoenzyme A to form coenzyme A.</text>
</comment>
<comment type="pathway">
    <text evidence="3">Cofactor biosynthesis; coenzyme A biosynthesis; CoA from (R)-pantothenate: step 5/5.</text>
</comment>
<dbReference type="GO" id="GO:0015937">
    <property type="term" value="P:coenzyme A biosynthetic process"/>
    <property type="evidence" value="ECO:0007669"/>
    <property type="project" value="UniProtKB-UniRule"/>
</dbReference>
<dbReference type="InterPro" id="IPR027417">
    <property type="entry name" value="P-loop_NTPase"/>
</dbReference>
<dbReference type="EC" id="2.7.1.24" evidence="3 4"/>
<feature type="binding site" evidence="3">
    <location>
        <begin position="11"/>
        <end position="16"/>
    </location>
    <ligand>
        <name>ATP</name>
        <dbReference type="ChEBI" id="CHEBI:30616"/>
    </ligand>
</feature>
<keyword evidence="1 3" id="KW-0547">Nucleotide-binding</keyword>
<keyword evidence="3 5" id="KW-0808">Transferase</keyword>
<keyword evidence="2 3" id="KW-0067">ATP-binding</keyword>
<evidence type="ECO:0000256" key="3">
    <source>
        <dbReference type="HAMAP-Rule" id="MF_00376"/>
    </source>
</evidence>
<dbReference type="NCBIfam" id="TIGR00152">
    <property type="entry name" value="dephospho-CoA kinase"/>
    <property type="match status" value="1"/>
</dbReference>
<dbReference type="PANTHER" id="PTHR10695:SF46">
    <property type="entry name" value="BIFUNCTIONAL COENZYME A SYNTHASE-RELATED"/>
    <property type="match status" value="1"/>
</dbReference>
<accession>A0A563W0G2</accession>
<dbReference type="Pfam" id="PF01121">
    <property type="entry name" value="CoaE"/>
    <property type="match status" value="1"/>
</dbReference>
<dbReference type="OrthoDB" id="9812943at2"/>
<protein>
    <recommendedName>
        <fullName evidence="3 4">Dephospho-CoA kinase</fullName>
        <ecNumber evidence="3 4">2.7.1.24</ecNumber>
    </recommendedName>
    <alternativeName>
        <fullName evidence="3">Dephosphocoenzyme A kinase</fullName>
    </alternativeName>
</protein>
<dbReference type="PROSITE" id="PS51219">
    <property type="entry name" value="DPCK"/>
    <property type="match status" value="1"/>
</dbReference>
<dbReference type="GO" id="GO:0005737">
    <property type="term" value="C:cytoplasm"/>
    <property type="evidence" value="ECO:0007669"/>
    <property type="project" value="UniProtKB-SubCell"/>
</dbReference>
<name>A0A563W0G2_9CYAN</name>
<dbReference type="Proteomes" id="UP000320055">
    <property type="component" value="Unassembled WGS sequence"/>
</dbReference>
<dbReference type="Gene3D" id="3.40.50.300">
    <property type="entry name" value="P-loop containing nucleotide triphosphate hydrolases"/>
    <property type="match status" value="1"/>
</dbReference>
<proteinExistence type="inferred from homology"/>
<reference evidence="5 6" key="1">
    <citation type="submission" date="2019-01" db="EMBL/GenBank/DDBJ databases">
        <authorList>
            <person name="Brito A."/>
        </authorList>
    </citation>
    <scope>NUCLEOTIDE SEQUENCE [LARGE SCALE GENOMIC DNA]</scope>
    <source>
        <strain evidence="5">1</strain>
    </source>
</reference>
<dbReference type="PANTHER" id="PTHR10695">
    <property type="entry name" value="DEPHOSPHO-COA KINASE-RELATED"/>
    <property type="match status" value="1"/>
</dbReference>
<evidence type="ECO:0000256" key="4">
    <source>
        <dbReference type="NCBIfam" id="TIGR00152"/>
    </source>
</evidence>
<dbReference type="HAMAP" id="MF_00376">
    <property type="entry name" value="Dephospho_CoA_kinase"/>
    <property type="match status" value="1"/>
</dbReference>
<dbReference type="InterPro" id="IPR001977">
    <property type="entry name" value="Depp_CoAkinase"/>
</dbReference>
<keyword evidence="6" id="KW-1185">Reference proteome</keyword>
<gene>
    <name evidence="3 5" type="primary">coaE</name>
    <name evidence="5" type="ORF">H1P_560028</name>
</gene>
<keyword evidence="3" id="KW-0963">Cytoplasm</keyword>
<organism evidence="5 6">
    <name type="scientific">Hyella patelloides LEGE 07179</name>
    <dbReference type="NCBI Taxonomy" id="945734"/>
    <lineage>
        <taxon>Bacteria</taxon>
        <taxon>Bacillati</taxon>
        <taxon>Cyanobacteriota</taxon>
        <taxon>Cyanophyceae</taxon>
        <taxon>Pleurocapsales</taxon>
        <taxon>Hyellaceae</taxon>
        <taxon>Hyella</taxon>
    </lineage>
</organism>
<evidence type="ECO:0000313" key="5">
    <source>
        <dbReference type="EMBL" id="VEP17171.1"/>
    </source>
</evidence>